<evidence type="ECO:0000313" key="1">
    <source>
        <dbReference type="Proteomes" id="UP000095286"/>
    </source>
</evidence>
<accession>A0AC35UHT0</accession>
<dbReference type="Proteomes" id="UP000095286">
    <property type="component" value="Unplaced"/>
</dbReference>
<name>A0AC35UHT0_9BILA</name>
<organism evidence="1 2">
    <name type="scientific">Rhabditophanes sp. KR3021</name>
    <dbReference type="NCBI Taxonomy" id="114890"/>
    <lineage>
        <taxon>Eukaryota</taxon>
        <taxon>Metazoa</taxon>
        <taxon>Ecdysozoa</taxon>
        <taxon>Nematoda</taxon>
        <taxon>Chromadorea</taxon>
        <taxon>Rhabditida</taxon>
        <taxon>Tylenchina</taxon>
        <taxon>Panagrolaimomorpha</taxon>
        <taxon>Strongyloidoidea</taxon>
        <taxon>Alloionematidae</taxon>
        <taxon>Rhabditophanes</taxon>
    </lineage>
</organism>
<reference evidence="2" key="1">
    <citation type="submission" date="2016-11" db="UniProtKB">
        <authorList>
            <consortium name="WormBaseParasite"/>
        </authorList>
    </citation>
    <scope>IDENTIFICATION</scope>
    <source>
        <strain evidence="2">KR3021</strain>
    </source>
</reference>
<protein>
    <submittedName>
        <fullName evidence="2">ANK_REP_REGION domain-containing protein</fullName>
    </submittedName>
</protein>
<sequence>MAESSQFTDLPPVNQPDFYAALQHYIGGKESDKILIASRYIDKCMHEKEHFFKWTIELFITFNADKERSGYNMAHIGFLCQMLRLSLIKHTPHAFSDELKNSVLENTLLMSKQSYAMFLGDENYLSPFNCIINCFTCFYLVAPSGNDFTRDFRNWFLEQGENNEFLYLTALSYLFDEMSSKKIPIGENKRDCFKELFATHVEDFITFIQSYLARVPMYSKYYNKVIAYSSNLMRNDKIKQENEKYLQYLGFILGIIFTDQSDEETHEIACNLIMDIMYIIEQTTDNFVSLNYISTFINTNFRFVEELASKGGSRRLKNICRMIVEKAESCRFEIADNMLEENHPSFSDVRYIIAIANLGMEYADMTLPFWGEISEALLQMVENEPEIYQQIRHKLAGPLSEYFKILISQMQVDPDLESILNQDEHEEMIGFRGNMYTVVSDACALLGGHETLMMLASWLPERPNDWRWAESIICMLAALGNEVGYDSRIMMDDSPDRPHEDYYKSMLRQFMVLDEETKKSPLHPQTLYSVFEVLMEFADWMNRYPEMQAWTVEFLLAHILDTRYTDLALKILQTFVEDGQYYDIACIQYLLKLPEHLEKSPTDCYKTEQTIQTVYRVCTLMINANFQTPLFPYIHKMVTDSLERLRVIFASGHVTTGNYAKLKTNPWADCEGDPIVYFHRITSVTRKTNFVNMITKAPDLKDVILKLEASMWETIYACLTKLKTMSQVDHAVAVVRFMFRNGYSLKMEIALKMIHMFLNSRHYPLMYIISIAIDTEGDTLMKMPEFLQPLRQLMDICATNFKPSGNEFRNLTEAFDDFMRINNKLIKCHHRFFLALPQSEAIFQLALQAIEYSTDHDNTCHCGFIENFYILGSREKSNPASEVQVLCMHHMKQVIEVTIRALLLKLHRERKSSICTDMLCYVYAFDQDQFVGILWEVIETIPQNGLLGATRAQKMDFVTKIRGLSDKRSSSHQFNLIINDFARLYN</sequence>
<proteinExistence type="predicted"/>
<dbReference type="WBParaSite" id="RSKR_0001105900.1">
    <property type="protein sequence ID" value="RSKR_0001105900.1"/>
    <property type="gene ID" value="RSKR_0001105900"/>
</dbReference>
<evidence type="ECO:0000313" key="2">
    <source>
        <dbReference type="WBParaSite" id="RSKR_0001105900.1"/>
    </source>
</evidence>